<evidence type="ECO:0000256" key="1">
    <source>
        <dbReference type="SAM" id="MobiDB-lite"/>
    </source>
</evidence>
<organism evidence="2 3">
    <name type="scientific">Parendozoicomonas callyspongiae</name>
    <dbReference type="NCBI Taxonomy" id="2942213"/>
    <lineage>
        <taxon>Bacteria</taxon>
        <taxon>Pseudomonadati</taxon>
        <taxon>Pseudomonadota</taxon>
        <taxon>Gammaproteobacteria</taxon>
        <taxon>Oceanospirillales</taxon>
        <taxon>Endozoicomonadaceae</taxon>
        <taxon>Parendozoicomonas</taxon>
    </lineage>
</organism>
<protein>
    <submittedName>
        <fullName evidence="2">Nitrous oxide-stimulated promoter family protein</fullName>
    </submittedName>
</protein>
<proteinExistence type="predicted"/>
<comment type="caution">
    <text evidence="2">The sequence shown here is derived from an EMBL/GenBank/DDBJ whole genome shotgun (WGS) entry which is preliminary data.</text>
</comment>
<accession>A0ABT0PKF8</accession>
<dbReference type="NCBIfam" id="NF007714">
    <property type="entry name" value="PRK10410.1-2"/>
    <property type="match status" value="1"/>
</dbReference>
<dbReference type="InterPro" id="IPR020483">
    <property type="entry name" value="Uncharacterised_YgbA"/>
</dbReference>
<name>A0ABT0PKF8_9GAMM</name>
<evidence type="ECO:0000313" key="2">
    <source>
        <dbReference type="EMBL" id="MCL6271844.1"/>
    </source>
</evidence>
<keyword evidence="3" id="KW-1185">Reference proteome</keyword>
<reference evidence="2 3" key="1">
    <citation type="submission" date="2022-05" db="EMBL/GenBank/DDBJ databases">
        <authorList>
            <person name="Park J.-S."/>
        </authorList>
    </citation>
    <scope>NUCLEOTIDE SEQUENCE [LARGE SCALE GENOMIC DNA]</scope>
    <source>
        <strain evidence="2 3">2012CJ34-2</strain>
    </source>
</reference>
<evidence type="ECO:0000313" key="3">
    <source>
        <dbReference type="Proteomes" id="UP001203338"/>
    </source>
</evidence>
<feature type="region of interest" description="Disordered" evidence="1">
    <location>
        <begin position="107"/>
        <end position="127"/>
    </location>
</feature>
<dbReference type="Proteomes" id="UP001203338">
    <property type="component" value="Unassembled WGS sequence"/>
</dbReference>
<dbReference type="Pfam" id="PF11756">
    <property type="entry name" value="YgbA_NO"/>
    <property type="match status" value="1"/>
</dbReference>
<dbReference type="EMBL" id="JAMFLX010000034">
    <property type="protein sequence ID" value="MCL6271844.1"/>
    <property type="molecule type" value="Genomic_DNA"/>
</dbReference>
<dbReference type="RefSeq" id="WP_249701505.1">
    <property type="nucleotide sequence ID" value="NZ_JAMFLX010000034.1"/>
</dbReference>
<gene>
    <name evidence="2" type="ORF">M3P05_18140</name>
</gene>
<sequence>MTKTFFNSSRLERENRTVQKMIELYCHHHHRNGLKGCCSKCRELQDFAERRLSRCIYGPEKPVCAKCPVHCYKPAQREQIRIIMRWAGPRMLLHSPVLAIRHLLDERRPVPPWPGKKSRKKKEEYTP</sequence>